<keyword evidence="4" id="KW-1185">Reference proteome</keyword>
<sequence length="78" mass="8065">DSGGAERAGRLSGASCTPNADSMFPTVSICCCLFILFLFLSELTGFITTEVSTGRAVTHTVIIAGPDLSSGFSMSPLM</sequence>
<evidence type="ECO:0000256" key="1">
    <source>
        <dbReference type="SAM" id="MobiDB-lite"/>
    </source>
</evidence>
<keyword evidence="2" id="KW-1133">Transmembrane helix</keyword>
<evidence type="ECO:0000313" key="3">
    <source>
        <dbReference type="EMBL" id="KAK7815958.1"/>
    </source>
</evidence>
<protein>
    <submittedName>
        <fullName evidence="3">Uncharacterized protein</fullName>
    </submittedName>
</protein>
<gene>
    <name evidence="3" type="ORF">U0070_014171</name>
</gene>
<keyword evidence="2" id="KW-0812">Transmembrane</keyword>
<accession>A0AAW0INF9</accession>
<reference evidence="3 4" key="1">
    <citation type="journal article" date="2023" name="bioRxiv">
        <title>Conserved and derived expression patterns and positive selection on dental genes reveal complex evolutionary context of ever-growing rodent molars.</title>
        <authorList>
            <person name="Calamari Z.T."/>
            <person name="Song A."/>
            <person name="Cohen E."/>
            <person name="Akter M."/>
            <person name="Roy R.D."/>
            <person name="Hallikas O."/>
            <person name="Christensen M.M."/>
            <person name="Li P."/>
            <person name="Marangoni P."/>
            <person name="Jernvall J."/>
            <person name="Klein O.D."/>
        </authorList>
    </citation>
    <scope>NUCLEOTIDE SEQUENCE [LARGE SCALE GENOMIC DNA]</scope>
    <source>
        <strain evidence="3">V071</strain>
    </source>
</reference>
<name>A0AAW0INF9_MYOGA</name>
<dbReference type="Proteomes" id="UP001488838">
    <property type="component" value="Unassembled WGS sequence"/>
</dbReference>
<organism evidence="3 4">
    <name type="scientific">Myodes glareolus</name>
    <name type="common">Bank vole</name>
    <name type="synonym">Clethrionomys glareolus</name>
    <dbReference type="NCBI Taxonomy" id="447135"/>
    <lineage>
        <taxon>Eukaryota</taxon>
        <taxon>Metazoa</taxon>
        <taxon>Chordata</taxon>
        <taxon>Craniata</taxon>
        <taxon>Vertebrata</taxon>
        <taxon>Euteleostomi</taxon>
        <taxon>Mammalia</taxon>
        <taxon>Eutheria</taxon>
        <taxon>Euarchontoglires</taxon>
        <taxon>Glires</taxon>
        <taxon>Rodentia</taxon>
        <taxon>Myomorpha</taxon>
        <taxon>Muroidea</taxon>
        <taxon>Cricetidae</taxon>
        <taxon>Arvicolinae</taxon>
        <taxon>Myodes</taxon>
    </lineage>
</organism>
<feature type="non-terminal residue" evidence="3">
    <location>
        <position position="1"/>
    </location>
</feature>
<evidence type="ECO:0000313" key="4">
    <source>
        <dbReference type="Proteomes" id="UP001488838"/>
    </source>
</evidence>
<comment type="caution">
    <text evidence="3">The sequence shown here is derived from an EMBL/GenBank/DDBJ whole genome shotgun (WGS) entry which is preliminary data.</text>
</comment>
<dbReference type="EMBL" id="JBBHLL010000107">
    <property type="protein sequence ID" value="KAK7815958.1"/>
    <property type="molecule type" value="Genomic_DNA"/>
</dbReference>
<dbReference type="AlphaFoldDB" id="A0AAW0INF9"/>
<proteinExistence type="predicted"/>
<evidence type="ECO:0000256" key="2">
    <source>
        <dbReference type="SAM" id="Phobius"/>
    </source>
</evidence>
<feature type="transmembrane region" description="Helical" evidence="2">
    <location>
        <begin position="22"/>
        <end position="40"/>
    </location>
</feature>
<feature type="region of interest" description="Disordered" evidence="1">
    <location>
        <begin position="1"/>
        <end position="22"/>
    </location>
</feature>
<keyword evidence="2" id="KW-0472">Membrane</keyword>